<reference evidence="2" key="1">
    <citation type="submission" date="2021-06" db="EMBL/GenBank/DDBJ databases">
        <authorList>
            <person name="Kallberg Y."/>
            <person name="Tangrot J."/>
            <person name="Rosling A."/>
        </authorList>
    </citation>
    <scope>NUCLEOTIDE SEQUENCE</scope>
    <source>
        <strain evidence="2">UK204</strain>
    </source>
</reference>
<feature type="transmembrane region" description="Helical" evidence="1">
    <location>
        <begin position="26"/>
        <end position="50"/>
    </location>
</feature>
<keyword evidence="1" id="KW-0812">Transmembrane</keyword>
<keyword evidence="1" id="KW-1133">Transmembrane helix</keyword>
<evidence type="ECO:0000313" key="3">
    <source>
        <dbReference type="Proteomes" id="UP000789570"/>
    </source>
</evidence>
<dbReference type="AlphaFoldDB" id="A0A9N9AMG9"/>
<evidence type="ECO:0000256" key="1">
    <source>
        <dbReference type="SAM" id="Phobius"/>
    </source>
</evidence>
<dbReference type="Proteomes" id="UP000789570">
    <property type="component" value="Unassembled WGS sequence"/>
</dbReference>
<accession>A0A9N9AMG9</accession>
<gene>
    <name evidence="2" type="ORF">FCALED_LOCUS5283</name>
</gene>
<sequence length="53" mass="5942">MVRVKSGANIRVQPGKRGKQAKMSQIEVFLLDISALELGWWTTIVVRAFIVSI</sequence>
<proteinExistence type="predicted"/>
<organism evidence="2 3">
    <name type="scientific">Funneliformis caledonium</name>
    <dbReference type="NCBI Taxonomy" id="1117310"/>
    <lineage>
        <taxon>Eukaryota</taxon>
        <taxon>Fungi</taxon>
        <taxon>Fungi incertae sedis</taxon>
        <taxon>Mucoromycota</taxon>
        <taxon>Glomeromycotina</taxon>
        <taxon>Glomeromycetes</taxon>
        <taxon>Glomerales</taxon>
        <taxon>Glomeraceae</taxon>
        <taxon>Funneliformis</taxon>
    </lineage>
</organism>
<comment type="caution">
    <text evidence="2">The sequence shown here is derived from an EMBL/GenBank/DDBJ whole genome shotgun (WGS) entry which is preliminary data.</text>
</comment>
<protein>
    <submittedName>
        <fullName evidence="2">15623_t:CDS:1</fullName>
    </submittedName>
</protein>
<dbReference type="EMBL" id="CAJVPQ010001125">
    <property type="protein sequence ID" value="CAG8533357.1"/>
    <property type="molecule type" value="Genomic_DNA"/>
</dbReference>
<keyword evidence="1" id="KW-0472">Membrane</keyword>
<name>A0A9N9AMG9_9GLOM</name>
<evidence type="ECO:0000313" key="2">
    <source>
        <dbReference type="EMBL" id="CAG8533357.1"/>
    </source>
</evidence>
<keyword evidence="3" id="KW-1185">Reference proteome</keyword>